<protein>
    <submittedName>
        <fullName evidence="1">Uncharacterized protein</fullName>
    </submittedName>
</protein>
<accession>A0A811NV34</accession>
<keyword evidence="2" id="KW-1185">Reference proteome</keyword>
<reference evidence="1" key="1">
    <citation type="submission" date="2020-10" db="EMBL/GenBank/DDBJ databases">
        <authorList>
            <person name="Han B."/>
            <person name="Lu T."/>
            <person name="Zhao Q."/>
            <person name="Huang X."/>
            <person name="Zhao Y."/>
        </authorList>
    </citation>
    <scope>NUCLEOTIDE SEQUENCE</scope>
</reference>
<organism evidence="1 2">
    <name type="scientific">Miscanthus lutarioriparius</name>
    <dbReference type="NCBI Taxonomy" id="422564"/>
    <lineage>
        <taxon>Eukaryota</taxon>
        <taxon>Viridiplantae</taxon>
        <taxon>Streptophyta</taxon>
        <taxon>Embryophyta</taxon>
        <taxon>Tracheophyta</taxon>
        <taxon>Spermatophyta</taxon>
        <taxon>Magnoliopsida</taxon>
        <taxon>Liliopsida</taxon>
        <taxon>Poales</taxon>
        <taxon>Poaceae</taxon>
        <taxon>PACMAD clade</taxon>
        <taxon>Panicoideae</taxon>
        <taxon>Andropogonodae</taxon>
        <taxon>Andropogoneae</taxon>
        <taxon>Saccharinae</taxon>
        <taxon>Miscanthus</taxon>
    </lineage>
</organism>
<comment type="caution">
    <text evidence="1">The sequence shown here is derived from an EMBL/GenBank/DDBJ whole genome shotgun (WGS) entry which is preliminary data.</text>
</comment>
<evidence type="ECO:0000313" key="1">
    <source>
        <dbReference type="EMBL" id="CAD6227954.1"/>
    </source>
</evidence>
<dbReference type="Proteomes" id="UP000604825">
    <property type="component" value="Unassembled WGS sequence"/>
</dbReference>
<dbReference type="AlphaFoldDB" id="A0A811NV34"/>
<evidence type="ECO:0000313" key="2">
    <source>
        <dbReference type="Proteomes" id="UP000604825"/>
    </source>
</evidence>
<name>A0A811NV34_9POAL</name>
<dbReference type="EMBL" id="CAJGYO010000005">
    <property type="protein sequence ID" value="CAD6227954.1"/>
    <property type="molecule type" value="Genomic_DNA"/>
</dbReference>
<gene>
    <name evidence="1" type="ORF">NCGR_LOCUS18886</name>
</gene>
<sequence>MDDVEALLSVKDSVDSLLSVEDSVEALPASVYVSDSIVEVQPAVEDSIYVEVSASGEAPQEVPVSVVEVPDSVEGMQCARCGTLHAGGVFSEACFHARRNARRCARCGLMHEDYDLSA</sequence>
<proteinExistence type="predicted"/>